<dbReference type="RefSeq" id="WP_045285313.1">
    <property type="nucleotide sequence ID" value="NZ_JZYX01000015.1"/>
</dbReference>
<name>A0A0F1B158_9ENTR</name>
<organism evidence="1 2">
    <name type="scientific">Enterobacter sichuanensis</name>
    <dbReference type="NCBI Taxonomy" id="2071710"/>
    <lineage>
        <taxon>Bacteria</taxon>
        <taxon>Pseudomonadati</taxon>
        <taxon>Pseudomonadota</taxon>
        <taxon>Gammaproteobacteria</taxon>
        <taxon>Enterobacterales</taxon>
        <taxon>Enterobacteriaceae</taxon>
        <taxon>Enterobacter</taxon>
        <taxon>Enterobacter cloacae complex</taxon>
    </lineage>
</organism>
<dbReference type="EMBL" id="JZYX01000015">
    <property type="protein sequence ID" value="KJN28116.1"/>
    <property type="molecule type" value="Genomic_DNA"/>
</dbReference>
<gene>
    <name evidence="1" type="ORF">SS37_08780</name>
</gene>
<dbReference type="OrthoDB" id="3677005at2"/>
<proteinExistence type="predicted"/>
<accession>A0A0F1B158</accession>
<dbReference type="Proteomes" id="UP000033352">
    <property type="component" value="Unassembled WGS sequence"/>
</dbReference>
<reference evidence="1 2" key="1">
    <citation type="submission" date="2015-03" db="EMBL/GenBank/DDBJ databases">
        <authorList>
            <person name="McCorrison J."/>
            <person name="Sanka R."/>
            <person name="Adams M."/>
            <person name="Brinkac L."/>
            <person name="Nierman W."/>
            <person name="Sutton G."/>
            <person name="Nelson K."/>
            <person name="Kiedrowski L."/>
            <person name="Guerrero D."/>
            <person name="Bonomo R."/>
        </authorList>
    </citation>
    <scope>NUCLEOTIDE SEQUENCE [LARGE SCALE GENOMIC DNA]</scope>
    <source>
        <strain evidence="1 2">35699</strain>
    </source>
</reference>
<protein>
    <submittedName>
        <fullName evidence="1">Uncharacterized protein</fullName>
    </submittedName>
</protein>
<dbReference type="PATRIC" id="fig|1619248.3.peg.812"/>
<evidence type="ECO:0000313" key="2">
    <source>
        <dbReference type="Proteomes" id="UP000033352"/>
    </source>
</evidence>
<sequence length="277" mass="30826">MPELRSQKYRLAATTQGPLYPPAEVMDGKGNFVVVGMVPGDNGLQWRSVIVSPDSVLPAFGEIAPYNILCDIEKMPKDALKDIILHTLPLPIPMNNYRMIFAPEQRPHANKEKRPSVPLHDGYIADYRSSDGKRDIQPVTLAAWLEAEGIFDVTLSEDKKRARFTFSFRSLVPDSVYTVMSLRENDLASEAPSRPGPLGIPNVFITDSEGNAEYWAELTDPFPAPERKGNRIINVVVLYMSSRQSYGGAIGFYGLGGDIHAHLKLKGRSFDEFTTIE</sequence>
<comment type="caution">
    <text evidence="1">The sequence shown here is derived from an EMBL/GenBank/DDBJ whole genome shotgun (WGS) entry which is preliminary data.</text>
</comment>
<evidence type="ECO:0000313" key="1">
    <source>
        <dbReference type="EMBL" id="KJN28116.1"/>
    </source>
</evidence>
<dbReference type="AlphaFoldDB" id="A0A0F1B158"/>